<gene>
    <name evidence="2" type="ORF">GPUH_LOCUS18442</name>
</gene>
<sequence length="240" mass="26552">MEVLASELACNVSNSNALDTFNSKVSLNGVAQASPNQIVQKLTGQDECSKAAVDNIDSTSEKVLTVFVDGKRNYEPKRNSNRTTVLSRLQAASSSMASMDSRLFYTSQRDTRISLVAQQLSDVSRDVRLIISRVHRIVAEVEKTFNDERIIFDIADKSSQTEETDATDGSPLASGSASRNSSTEPLGGVEVEQPEDYEFIEESPVTSMKPERQGNGILHKNWQIRRVEPGKWENIIVCCF</sequence>
<proteinExistence type="predicted"/>
<evidence type="ECO:0000313" key="3">
    <source>
        <dbReference type="Proteomes" id="UP000271098"/>
    </source>
</evidence>
<organism evidence="4">
    <name type="scientific">Gongylonema pulchrum</name>
    <dbReference type="NCBI Taxonomy" id="637853"/>
    <lineage>
        <taxon>Eukaryota</taxon>
        <taxon>Metazoa</taxon>
        <taxon>Ecdysozoa</taxon>
        <taxon>Nematoda</taxon>
        <taxon>Chromadorea</taxon>
        <taxon>Rhabditida</taxon>
        <taxon>Spirurina</taxon>
        <taxon>Spiruromorpha</taxon>
        <taxon>Spiruroidea</taxon>
        <taxon>Gongylonematidae</taxon>
        <taxon>Gongylonema</taxon>
    </lineage>
</organism>
<dbReference type="WBParaSite" id="GPUH_0001846701-mRNA-1">
    <property type="protein sequence ID" value="GPUH_0001846701-mRNA-1"/>
    <property type="gene ID" value="GPUH_0001846701"/>
</dbReference>
<reference evidence="4" key="1">
    <citation type="submission" date="2016-06" db="UniProtKB">
        <authorList>
            <consortium name="WormBaseParasite"/>
        </authorList>
    </citation>
    <scope>IDENTIFICATION</scope>
</reference>
<evidence type="ECO:0000313" key="4">
    <source>
        <dbReference type="WBParaSite" id="GPUH_0001846701-mRNA-1"/>
    </source>
</evidence>
<dbReference type="EMBL" id="UYRT01086774">
    <property type="protein sequence ID" value="VDN31753.1"/>
    <property type="molecule type" value="Genomic_DNA"/>
</dbReference>
<evidence type="ECO:0000313" key="2">
    <source>
        <dbReference type="EMBL" id="VDN31753.1"/>
    </source>
</evidence>
<feature type="region of interest" description="Disordered" evidence="1">
    <location>
        <begin position="158"/>
        <end position="195"/>
    </location>
</feature>
<accession>A0A183EBV1</accession>
<dbReference type="Proteomes" id="UP000271098">
    <property type="component" value="Unassembled WGS sequence"/>
</dbReference>
<feature type="compositionally biased region" description="Polar residues" evidence="1">
    <location>
        <begin position="173"/>
        <end position="184"/>
    </location>
</feature>
<evidence type="ECO:0000256" key="1">
    <source>
        <dbReference type="SAM" id="MobiDB-lite"/>
    </source>
</evidence>
<name>A0A183EBV1_9BILA</name>
<keyword evidence="3" id="KW-1185">Reference proteome</keyword>
<reference evidence="2 3" key="2">
    <citation type="submission" date="2018-11" db="EMBL/GenBank/DDBJ databases">
        <authorList>
            <consortium name="Pathogen Informatics"/>
        </authorList>
    </citation>
    <scope>NUCLEOTIDE SEQUENCE [LARGE SCALE GENOMIC DNA]</scope>
</reference>
<dbReference type="AlphaFoldDB" id="A0A183EBV1"/>
<protein>
    <submittedName>
        <fullName evidence="4">VWFA domain-containing protein</fullName>
    </submittedName>
</protein>